<dbReference type="EMBL" id="BLKG01000003">
    <property type="protein sequence ID" value="GFF71283.1"/>
    <property type="molecule type" value="Genomic_DNA"/>
</dbReference>
<dbReference type="PANTHER" id="PTHR11439">
    <property type="entry name" value="GAG-POL-RELATED RETROTRANSPOSON"/>
    <property type="match status" value="1"/>
</dbReference>
<proteinExistence type="predicted"/>
<dbReference type="Proteomes" id="UP000465266">
    <property type="component" value="Unassembled WGS sequence"/>
</dbReference>
<reference evidence="1 2" key="1">
    <citation type="submission" date="2020-01" db="EMBL/GenBank/DDBJ databases">
        <title>Draft genome sequence of Aspergillus udagawae IFM 53868.</title>
        <authorList>
            <person name="Takahashi H."/>
            <person name="Yaguchi T."/>
        </authorList>
    </citation>
    <scope>NUCLEOTIDE SEQUENCE [LARGE SCALE GENOMIC DNA]</scope>
    <source>
        <strain evidence="1 2">IFM 53868</strain>
    </source>
</reference>
<keyword evidence="2" id="KW-1185">Reference proteome</keyword>
<evidence type="ECO:0000313" key="2">
    <source>
        <dbReference type="Proteomes" id="UP000465266"/>
    </source>
</evidence>
<name>A0ABQ1A1H0_9EURO</name>
<sequence length="143" mass="16269">MFSNRPILWASKLQSVVSLSTCEAEYTAIVHAVKEAIWLTYLLKDISFGSVRPMQINTDSQPGMDLAHNAQFHACSKHIDINCHWIRDAIVKKQVFLQHFSLDKMIADLMTKPLGSLKFDQFFKALGPSLAKHRERQITTLTP</sequence>
<gene>
    <name evidence="1" type="ORF">IFM53868_00522</name>
</gene>
<organism evidence="1 2">
    <name type="scientific">Aspergillus udagawae</name>
    <dbReference type="NCBI Taxonomy" id="91492"/>
    <lineage>
        <taxon>Eukaryota</taxon>
        <taxon>Fungi</taxon>
        <taxon>Dikarya</taxon>
        <taxon>Ascomycota</taxon>
        <taxon>Pezizomycotina</taxon>
        <taxon>Eurotiomycetes</taxon>
        <taxon>Eurotiomycetidae</taxon>
        <taxon>Eurotiales</taxon>
        <taxon>Aspergillaceae</taxon>
        <taxon>Aspergillus</taxon>
        <taxon>Aspergillus subgen. Fumigati</taxon>
    </lineage>
</organism>
<evidence type="ECO:0000313" key="1">
    <source>
        <dbReference type="EMBL" id="GFF71283.1"/>
    </source>
</evidence>
<dbReference type="CDD" id="cd09272">
    <property type="entry name" value="RNase_HI_RT_Ty1"/>
    <property type="match status" value="1"/>
</dbReference>
<comment type="caution">
    <text evidence="1">The sequence shown here is derived from an EMBL/GenBank/DDBJ whole genome shotgun (WGS) entry which is preliminary data.</text>
</comment>
<dbReference type="PANTHER" id="PTHR11439:SF483">
    <property type="entry name" value="PEPTIDE SYNTHASE GLIP-LIKE, PUTATIVE (AFU_ORTHOLOGUE AFUA_3G12920)-RELATED"/>
    <property type="match status" value="1"/>
</dbReference>
<accession>A0ABQ1A1H0</accession>
<protein>
    <submittedName>
        <fullName evidence="1">Copia protein</fullName>
    </submittedName>
</protein>